<name>A0A7W7RZG9_9ACTN</name>
<dbReference type="InterPro" id="IPR011067">
    <property type="entry name" value="Plasmid_toxin/cell-grow_inhib"/>
</dbReference>
<dbReference type="RefSeq" id="WP_184756938.1">
    <property type="nucleotide sequence ID" value="NZ_BAABEK010000005.1"/>
</dbReference>
<dbReference type="Gene3D" id="2.30.30.110">
    <property type="match status" value="1"/>
</dbReference>
<keyword evidence="4" id="KW-1185">Reference proteome</keyword>
<comment type="similarity">
    <text evidence="1">Belongs to the PemK/MazF family.</text>
</comment>
<evidence type="ECO:0000256" key="1">
    <source>
        <dbReference type="ARBA" id="ARBA00007521"/>
    </source>
</evidence>
<accession>A0A7W7RZG9</accession>
<evidence type="ECO:0000313" key="3">
    <source>
        <dbReference type="EMBL" id="MBB4940777.1"/>
    </source>
</evidence>
<keyword evidence="2" id="KW-1277">Toxin-antitoxin system</keyword>
<dbReference type="InterPro" id="IPR003477">
    <property type="entry name" value="PemK-like"/>
</dbReference>
<dbReference type="AlphaFoldDB" id="A0A7W7RZG9"/>
<proteinExistence type="inferred from homology"/>
<keyword evidence="3" id="KW-0255">Endonuclease</keyword>
<dbReference type="Proteomes" id="UP000534286">
    <property type="component" value="Unassembled WGS sequence"/>
</dbReference>
<gene>
    <name evidence="3" type="ORF">FHR32_005154</name>
</gene>
<evidence type="ECO:0000313" key="4">
    <source>
        <dbReference type="Proteomes" id="UP000534286"/>
    </source>
</evidence>
<sequence>MKAPIRKGGVYWVDDSDLTLPPNDERNVKPRRPVIVVSGDETNENPDWPIALVVPISTAPSHKTAYCLQIGAAVANLPKKGWARIVAVQPLAKDEIQDLIGHLPADMQGILHENLFAYMGLVD</sequence>
<dbReference type="Pfam" id="PF02452">
    <property type="entry name" value="PemK_toxin"/>
    <property type="match status" value="1"/>
</dbReference>
<dbReference type="GO" id="GO:0003677">
    <property type="term" value="F:DNA binding"/>
    <property type="evidence" value="ECO:0007669"/>
    <property type="project" value="InterPro"/>
</dbReference>
<dbReference type="EMBL" id="JACHJU010000002">
    <property type="protein sequence ID" value="MBB4940777.1"/>
    <property type="molecule type" value="Genomic_DNA"/>
</dbReference>
<evidence type="ECO:0000256" key="2">
    <source>
        <dbReference type="ARBA" id="ARBA00022649"/>
    </source>
</evidence>
<organism evidence="3 4">
    <name type="scientific">Streptosporangium album</name>
    <dbReference type="NCBI Taxonomy" id="47479"/>
    <lineage>
        <taxon>Bacteria</taxon>
        <taxon>Bacillati</taxon>
        <taxon>Actinomycetota</taxon>
        <taxon>Actinomycetes</taxon>
        <taxon>Streptosporangiales</taxon>
        <taxon>Streptosporangiaceae</taxon>
        <taxon>Streptosporangium</taxon>
    </lineage>
</organism>
<reference evidence="3 4" key="1">
    <citation type="submission" date="2020-08" db="EMBL/GenBank/DDBJ databases">
        <title>Sequencing the genomes of 1000 actinobacteria strains.</title>
        <authorList>
            <person name="Klenk H.-P."/>
        </authorList>
    </citation>
    <scope>NUCLEOTIDE SEQUENCE [LARGE SCALE GENOMIC DNA]</scope>
    <source>
        <strain evidence="3 4">DSM 43023</strain>
    </source>
</reference>
<dbReference type="SUPFAM" id="SSF50118">
    <property type="entry name" value="Cell growth inhibitor/plasmid maintenance toxic component"/>
    <property type="match status" value="1"/>
</dbReference>
<dbReference type="GO" id="GO:0004519">
    <property type="term" value="F:endonuclease activity"/>
    <property type="evidence" value="ECO:0007669"/>
    <property type="project" value="UniProtKB-KW"/>
</dbReference>
<protein>
    <submittedName>
        <fullName evidence="3">mRNA-degrading endonuclease toxin of MazEF toxin-antitoxin module</fullName>
    </submittedName>
</protein>
<comment type="caution">
    <text evidence="3">The sequence shown here is derived from an EMBL/GenBank/DDBJ whole genome shotgun (WGS) entry which is preliminary data.</text>
</comment>
<keyword evidence="3" id="KW-0378">Hydrolase</keyword>
<keyword evidence="3" id="KW-0540">Nuclease</keyword>